<sequence length="144" mass="15849">MTTLPHPSIPVTSDAELTERWRTLLHLDGSPSQRRLFLAWLRTDGTMVPLLIPVEELPVEPDRVAIGNVHELHSVVAESEGLHPADLHLAMCLERPGPATADDDAWCAAIESIVRGRDGIDCSLHVGDGRIAHLLLPRRRWPAG</sequence>
<dbReference type="OrthoDB" id="5188445at2"/>
<evidence type="ECO:0000313" key="1">
    <source>
        <dbReference type="EMBL" id="CCH89556.1"/>
    </source>
</evidence>
<evidence type="ECO:0000313" key="2">
    <source>
        <dbReference type="Proteomes" id="UP000006461"/>
    </source>
</evidence>
<dbReference type="AlphaFoldDB" id="I4F1P3"/>
<name>I4F1P3_MODI5</name>
<organism evidence="1 2">
    <name type="scientific">Modestobacter italicus (strain DSM 44449 / CECT 9708 / BC 501)</name>
    <dbReference type="NCBI Taxonomy" id="2732864"/>
    <lineage>
        <taxon>Bacteria</taxon>
        <taxon>Bacillati</taxon>
        <taxon>Actinomycetota</taxon>
        <taxon>Actinomycetes</taxon>
        <taxon>Geodermatophilales</taxon>
        <taxon>Geodermatophilaceae</taxon>
        <taxon>Modestobacter</taxon>
    </lineage>
</organism>
<dbReference type="KEGG" id="mmar:MODMU_4158"/>
<dbReference type="OMA" id="HLAMCLE"/>
<protein>
    <submittedName>
        <fullName evidence="1">Uncharacterized protein</fullName>
    </submittedName>
</protein>
<proteinExistence type="predicted"/>
<keyword evidence="2" id="KW-1185">Reference proteome</keyword>
<gene>
    <name evidence="1" type="ordered locus">MODMU_4158</name>
</gene>
<accession>I4F1P3</accession>
<reference evidence="1 2" key="1">
    <citation type="journal article" date="2012" name="J. Bacteriol.">
        <title>Genome Sequence of Radiation-Resistant Modestobacter marinus Strain BC501, a Representative Actinobacterium That Thrives on Calcareous Stone Surfaces.</title>
        <authorList>
            <person name="Normand P."/>
            <person name="Gury J."/>
            <person name="Pujic P."/>
            <person name="Chouaia B."/>
            <person name="Crotti E."/>
            <person name="Brusetti L."/>
            <person name="Daffonchio D."/>
            <person name="Vacherie B."/>
            <person name="Barbe V."/>
            <person name="Medigue C."/>
            <person name="Calteau A."/>
            <person name="Ghodhbane-Gtari F."/>
            <person name="Essoussi I."/>
            <person name="Nouioui I."/>
            <person name="Abbassi-Ghozzi I."/>
            <person name="Gtari M."/>
        </authorList>
    </citation>
    <scope>NUCLEOTIDE SEQUENCE [LARGE SCALE GENOMIC DNA]</scope>
    <source>
        <strain evidence="2">BC 501</strain>
    </source>
</reference>
<dbReference type="EMBL" id="FO203431">
    <property type="protein sequence ID" value="CCH89556.1"/>
    <property type="molecule type" value="Genomic_DNA"/>
</dbReference>
<dbReference type="HOGENOM" id="CLU_1738436_0_0_11"/>
<dbReference type="Proteomes" id="UP000006461">
    <property type="component" value="Chromosome"/>
</dbReference>
<dbReference type="STRING" id="477641.MODMU_4158"/>